<organism evidence="2 3">
    <name type="scientific">Candidatus Ozemobacter sibiricus</name>
    <dbReference type="NCBI Taxonomy" id="2268124"/>
    <lineage>
        <taxon>Bacteria</taxon>
        <taxon>Candidatus Ozemobacteria</taxon>
        <taxon>Candidatus Ozemobacterales</taxon>
        <taxon>Candidatus Ozemobacteraceae</taxon>
        <taxon>Candidatus Ozemobacter</taxon>
    </lineage>
</organism>
<feature type="compositionally biased region" description="Basic and acidic residues" evidence="1">
    <location>
        <begin position="1"/>
        <end position="10"/>
    </location>
</feature>
<dbReference type="EMBL" id="QOQW01000001">
    <property type="protein sequence ID" value="RCK81609.1"/>
    <property type="molecule type" value="Genomic_DNA"/>
</dbReference>
<dbReference type="AlphaFoldDB" id="A0A367ZV66"/>
<evidence type="ECO:0000313" key="2">
    <source>
        <dbReference type="EMBL" id="RCK81609.1"/>
    </source>
</evidence>
<name>A0A367ZV66_9BACT</name>
<protein>
    <submittedName>
        <fullName evidence="2">Uncharacterized protein</fullName>
    </submittedName>
</protein>
<reference evidence="2 3" key="1">
    <citation type="submission" date="2018-05" db="EMBL/GenBank/DDBJ databases">
        <title>A metagenomic window into the 2 km-deep terrestrial subsurface aquifer revealed taxonomically and functionally diverse microbial community comprising novel uncultured bacterial lineages.</title>
        <authorList>
            <person name="Kadnikov V.V."/>
            <person name="Mardanov A.V."/>
            <person name="Beletsky A.V."/>
            <person name="Banks D."/>
            <person name="Pimenov N.V."/>
            <person name="Frank Y.A."/>
            <person name="Karnachuk O.V."/>
            <person name="Ravin N.V."/>
        </authorList>
    </citation>
    <scope>NUCLEOTIDE SEQUENCE [LARGE SCALE GENOMIC DNA]</scope>
    <source>
        <strain evidence="2">BY5</strain>
    </source>
</reference>
<evidence type="ECO:0000313" key="3">
    <source>
        <dbReference type="Proteomes" id="UP000252355"/>
    </source>
</evidence>
<dbReference type="Proteomes" id="UP000252355">
    <property type="component" value="Unassembled WGS sequence"/>
</dbReference>
<proteinExistence type="predicted"/>
<sequence>MRVGSGHEGDPAIEVPRQSELFRGGFGMEVDHHRHPGGKAGQQSVSPAERAIGRIEEDSPLQVEHRQRRALRVFEHGPPLPRQSIAAQVVRAQGPPRPADRGGPIRPSEEVIAAGEQIDAGSQQPIPMVRGQASPARGILAVGDDPIEAVTGPERRHQASDHGPPGGSVDVADHQDAHAPSPFLGSLDRPSPARGWKTPSEQECPWPPGG</sequence>
<feature type="region of interest" description="Disordered" evidence="1">
    <location>
        <begin position="117"/>
        <end position="210"/>
    </location>
</feature>
<evidence type="ECO:0000256" key="1">
    <source>
        <dbReference type="SAM" id="MobiDB-lite"/>
    </source>
</evidence>
<gene>
    <name evidence="2" type="ORF">OZSIB_0743</name>
</gene>
<comment type="caution">
    <text evidence="2">The sequence shown here is derived from an EMBL/GenBank/DDBJ whole genome shotgun (WGS) entry which is preliminary data.</text>
</comment>
<accession>A0A367ZV66</accession>
<feature type="region of interest" description="Disordered" evidence="1">
    <location>
        <begin position="1"/>
        <end position="48"/>
    </location>
</feature>